<reference evidence="3" key="1">
    <citation type="submission" date="2014-09" db="EMBL/GenBank/DDBJ databases">
        <title>Genome sequence of the luminous mushroom Mycena chlorophos for searching fungal bioluminescence genes.</title>
        <authorList>
            <person name="Tanaka Y."/>
            <person name="Kasuga D."/>
            <person name="Oba Y."/>
            <person name="Hase S."/>
            <person name="Sato K."/>
            <person name="Oba Y."/>
            <person name="Sakakibara Y."/>
        </authorList>
    </citation>
    <scope>NUCLEOTIDE SEQUENCE</scope>
</reference>
<sequence length="555" mass="59666">MHVTLTLAPCLRSTKTTTSNASPRGASTSKDAARAFDPRRTPPWPRRLGPECHLTRRRCWQPRAHGFRRGSATQNRTYAAAPRAGETSFSLQTGVALARLRALVALRRPSSTSKTSLTLTRSNHSLWPLADEQSPLEGRRHSTSRAAASRCASAHLRRAGLCASITRASRASSMPIPDQPTSAGDYVDIPRTADASPPRQLRHYPLPRCQLCALTHCVSRKGFCWSPSFVEPSSEDVRIHALFHNRPLSQTSSSRASSPRHCDRAIPVDAEGTRTSPSPSFLPSSCARPCASSSSLPHSRGRLRLDTSVAPRAIAVAATLAGQPGPGRPRTSSGFLVGLLRRFADRGTVLPLSPTDRCVARPPYPRVRASSASCGSVVGSPKSRVRAVGDLRSRLFLSTRKVLCASYTTFRAPSRSSVEASSCSSSSTSPRPIVPGSRLRWRRNLVTTATLTSLSPTLARDCLYGASAPPMPCAMALMPVSFPIEVTLTSLAALSTIFFSIIVVVFHPGGTTQLFFRGSLTSSQDHVMWPLLVGAAGGLSDDTSYPPPMPSPHRN</sequence>
<feature type="transmembrane region" description="Helical" evidence="2">
    <location>
        <begin position="486"/>
        <end position="507"/>
    </location>
</feature>
<keyword evidence="2" id="KW-0472">Membrane</keyword>
<dbReference type="EMBL" id="DF841028">
    <property type="protein sequence ID" value="GAT45270.1"/>
    <property type="molecule type" value="Genomic_DNA"/>
</dbReference>
<proteinExistence type="predicted"/>
<keyword evidence="2" id="KW-0812">Transmembrane</keyword>
<feature type="region of interest" description="Disordered" evidence="1">
    <location>
        <begin position="14"/>
        <end position="48"/>
    </location>
</feature>
<keyword evidence="2" id="KW-1133">Transmembrane helix</keyword>
<evidence type="ECO:0000256" key="2">
    <source>
        <dbReference type="SAM" id="Phobius"/>
    </source>
</evidence>
<name>A0ABQ0L2Z2_MYCCL</name>
<gene>
    <name evidence="3" type="ORF">MCHLO_02856</name>
</gene>
<feature type="compositionally biased region" description="Basic and acidic residues" evidence="1">
    <location>
        <begin position="31"/>
        <end position="40"/>
    </location>
</feature>
<accession>A0ABQ0L2Z2</accession>
<keyword evidence="4" id="KW-1185">Reference proteome</keyword>
<protein>
    <submittedName>
        <fullName evidence="3">Uncharacterized protein</fullName>
    </submittedName>
</protein>
<evidence type="ECO:0000313" key="3">
    <source>
        <dbReference type="EMBL" id="GAT45270.1"/>
    </source>
</evidence>
<evidence type="ECO:0000313" key="4">
    <source>
        <dbReference type="Proteomes" id="UP000815677"/>
    </source>
</evidence>
<organism evidence="3 4">
    <name type="scientific">Mycena chlorophos</name>
    <name type="common">Agaric fungus</name>
    <name type="synonym">Agaricus chlorophos</name>
    <dbReference type="NCBI Taxonomy" id="658473"/>
    <lineage>
        <taxon>Eukaryota</taxon>
        <taxon>Fungi</taxon>
        <taxon>Dikarya</taxon>
        <taxon>Basidiomycota</taxon>
        <taxon>Agaricomycotina</taxon>
        <taxon>Agaricomycetes</taxon>
        <taxon>Agaricomycetidae</taxon>
        <taxon>Agaricales</taxon>
        <taxon>Marasmiineae</taxon>
        <taxon>Mycenaceae</taxon>
        <taxon>Mycena</taxon>
    </lineage>
</organism>
<evidence type="ECO:0000256" key="1">
    <source>
        <dbReference type="SAM" id="MobiDB-lite"/>
    </source>
</evidence>
<feature type="compositionally biased region" description="Polar residues" evidence="1">
    <location>
        <begin position="14"/>
        <end position="30"/>
    </location>
</feature>
<dbReference type="Proteomes" id="UP000815677">
    <property type="component" value="Unassembled WGS sequence"/>
</dbReference>